<dbReference type="Pfam" id="PF20519">
    <property type="entry name" value="Polycystin_dom"/>
    <property type="match status" value="1"/>
</dbReference>
<evidence type="ECO:0000256" key="4">
    <source>
        <dbReference type="ARBA" id="ARBA00022989"/>
    </source>
</evidence>
<dbReference type="PANTHER" id="PTHR10877">
    <property type="entry name" value="POLYCYSTIN FAMILY MEMBER"/>
    <property type="match status" value="1"/>
</dbReference>
<keyword evidence="11" id="KW-1185">Reference proteome</keyword>
<evidence type="ECO:0000256" key="3">
    <source>
        <dbReference type="ARBA" id="ARBA00022692"/>
    </source>
</evidence>
<comment type="subcellular location">
    <subcellularLocation>
        <location evidence="1">Membrane</location>
        <topology evidence="1">Multi-pass membrane protein</topology>
    </subcellularLocation>
</comment>
<feature type="compositionally biased region" description="Basic and acidic residues" evidence="6">
    <location>
        <begin position="57"/>
        <end position="70"/>
    </location>
</feature>
<feature type="transmembrane region" description="Helical" evidence="7">
    <location>
        <begin position="416"/>
        <end position="439"/>
    </location>
</feature>
<keyword evidence="4 7" id="KW-1133">Transmembrane helix</keyword>
<reference evidence="10" key="1">
    <citation type="submission" date="2021-06" db="EMBL/GenBank/DDBJ databases">
        <authorList>
            <person name="Hodson N. C."/>
            <person name="Mongue J. A."/>
            <person name="Jaron S. K."/>
        </authorList>
    </citation>
    <scope>NUCLEOTIDE SEQUENCE</scope>
</reference>
<evidence type="ECO:0000256" key="5">
    <source>
        <dbReference type="ARBA" id="ARBA00023136"/>
    </source>
</evidence>
<dbReference type="GO" id="GO:0016020">
    <property type="term" value="C:membrane"/>
    <property type="evidence" value="ECO:0007669"/>
    <property type="project" value="UniProtKB-SubCell"/>
</dbReference>
<dbReference type="GO" id="GO:0005262">
    <property type="term" value="F:calcium channel activity"/>
    <property type="evidence" value="ECO:0007669"/>
    <property type="project" value="TreeGrafter"/>
</dbReference>
<comment type="similarity">
    <text evidence="2">Belongs to the polycystin family.</text>
</comment>
<feature type="domain" description="Polycystin" evidence="9">
    <location>
        <begin position="154"/>
        <end position="369"/>
    </location>
</feature>
<proteinExistence type="inferred from homology"/>
<dbReference type="InterPro" id="IPR046791">
    <property type="entry name" value="Polycystin_dom"/>
</dbReference>
<evidence type="ECO:0000259" key="8">
    <source>
        <dbReference type="Pfam" id="PF08016"/>
    </source>
</evidence>
<organism evidence="10 11">
    <name type="scientific">Allacma fusca</name>
    <dbReference type="NCBI Taxonomy" id="39272"/>
    <lineage>
        <taxon>Eukaryota</taxon>
        <taxon>Metazoa</taxon>
        <taxon>Ecdysozoa</taxon>
        <taxon>Arthropoda</taxon>
        <taxon>Hexapoda</taxon>
        <taxon>Collembola</taxon>
        <taxon>Symphypleona</taxon>
        <taxon>Sminthuridae</taxon>
        <taxon>Allacma</taxon>
    </lineage>
</organism>
<dbReference type="GO" id="GO:0050982">
    <property type="term" value="P:detection of mechanical stimulus"/>
    <property type="evidence" value="ECO:0007669"/>
    <property type="project" value="TreeGrafter"/>
</dbReference>
<protein>
    <submittedName>
        <fullName evidence="10">Uncharacterized protein</fullName>
    </submittedName>
</protein>
<evidence type="ECO:0000256" key="6">
    <source>
        <dbReference type="SAM" id="MobiDB-lite"/>
    </source>
</evidence>
<name>A0A8J2Q770_9HEXA</name>
<evidence type="ECO:0000256" key="1">
    <source>
        <dbReference type="ARBA" id="ARBA00004141"/>
    </source>
</evidence>
<evidence type="ECO:0000259" key="9">
    <source>
        <dbReference type="Pfam" id="PF20519"/>
    </source>
</evidence>
<comment type="caution">
    <text evidence="10">The sequence shown here is derived from an EMBL/GenBank/DDBJ whole genome shotgun (WGS) entry which is preliminary data.</text>
</comment>
<sequence length="473" mass="54923">MSTAPRVDDQTYPWKRKSNETNVSYFEPAPGTREQNNNEQEKPPPRPPPPASGFPYEQHEFHPRPSEAKPRSGHGFFYAVFGTRQLAQDDGREAYIRVTIRELLIYIVYLALTCILTFGTTSSSSYYFTKVMMDLFVDQQIRPETKSFMTFRESITLDDFWDFVEGPMLDNLYQQFLYNDGVVTSAPPATTPQVTTNGVLFENKLIGVPRLRQIRVRPDSCEIAPNFRQLIRQCYGEYSQDAEDTTLHWRPLPGSAWTYFTESQLYGSSYWGKFATYSGAGSYLDLRIDTVPPTPPGGTPQPSAKDITREDIKILKRKHWITRATRVIFLDFSVYNANTNLFCFVKLIWEVPPTGGVITSWNIQTATLLRYNNWYDLYIILPCEILFCIFTSYYLIQEFYEMCYEGFRRYLKDIWSYVDISILIFSFICIAFSIVRHIVVQQEIERLKIHKGVFYPMEKNNGSIISYIIPVCC</sequence>
<gene>
    <name evidence="10" type="ORF">AFUS01_LOCUS46963</name>
</gene>
<dbReference type="AlphaFoldDB" id="A0A8J2Q770"/>
<evidence type="ECO:0000256" key="7">
    <source>
        <dbReference type="SAM" id="Phobius"/>
    </source>
</evidence>
<evidence type="ECO:0000256" key="2">
    <source>
        <dbReference type="ARBA" id="ARBA00007200"/>
    </source>
</evidence>
<dbReference type="Pfam" id="PF08016">
    <property type="entry name" value="PKD_channel"/>
    <property type="match status" value="1"/>
</dbReference>
<evidence type="ECO:0000313" key="11">
    <source>
        <dbReference type="Proteomes" id="UP000708208"/>
    </source>
</evidence>
<dbReference type="Proteomes" id="UP000708208">
    <property type="component" value="Unassembled WGS sequence"/>
</dbReference>
<dbReference type="InterPro" id="IPR051223">
    <property type="entry name" value="Polycystin"/>
</dbReference>
<feature type="region of interest" description="Disordered" evidence="6">
    <location>
        <begin position="1"/>
        <end position="70"/>
    </location>
</feature>
<dbReference type="PANTHER" id="PTHR10877:SF183">
    <property type="entry name" value="AT14535P-RELATED"/>
    <property type="match status" value="1"/>
</dbReference>
<feature type="domain" description="Polycystin cation channel PKD1/PKD2" evidence="8">
    <location>
        <begin position="380"/>
        <end position="458"/>
    </location>
</feature>
<feature type="transmembrane region" description="Helical" evidence="7">
    <location>
        <begin position="377"/>
        <end position="396"/>
    </location>
</feature>
<accession>A0A8J2Q770</accession>
<dbReference type="EMBL" id="CAJVCH010571598">
    <property type="protein sequence ID" value="CAG7837931.1"/>
    <property type="molecule type" value="Genomic_DNA"/>
</dbReference>
<keyword evidence="3 7" id="KW-0812">Transmembrane</keyword>
<dbReference type="InterPro" id="IPR013122">
    <property type="entry name" value="PKD1_2_channel"/>
</dbReference>
<feature type="transmembrane region" description="Helical" evidence="7">
    <location>
        <begin position="103"/>
        <end position="128"/>
    </location>
</feature>
<keyword evidence="5 7" id="KW-0472">Membrane</keyword>
<evidence type="ECO:0000313" key="10">
    <source>
        <dbReference type="EMBL" id="CAG7837931.1"/>
    </source>
</evidence>
<dbReference type="OrthoDB" id="444119at2759"/>